<reference evidence="3" key="1">
    <citation type="submission" date="2021-02" db="EMBL/GenBank/DDBJ databases">
        <authorList>
            <person name="Dougan E. K."/>
            <person name="Rhodes N."/>
            <person name="Thang M."/>
            <person name="Chan C."/>
        </authorList>
    </citation>
    <scope>NUCLEOTIDE SEQUENCE</scope>
</reference>
<feature type="signal peptide" evidence="2">
    <location>
        <begin position="1"/>
        <end position="22"/>
    </location>
</feature>
<dbReference type="OrthoDB" id="446822at2759"/>
<dbReference type="EMBL" id="CAJNIZ010022425">
    <property type="protein sequence ID" value="CAE7461643.1"/>
    <property type="molecule type" value="Genomic_DNA"/>
</dbReference>
<dbReference type="Proteomes" id="UP000649617">
    <property type="component" value="Unassembled WGS sequence"/>
</dbReference>
<protein>
    <submittedName>
        <fullName evidence="3">GyrA protein</fullName>
    </submittedName>
</protein>
<evidence type="ECO:0000313" key="4">
    <source>
        <dbReference type="Proteomes" id="UP000649617"/>
    </source>
</evidence>
<evidence type="ECO:0000256" key="1">
    <source>
        <dbReference type="SAM" id="MobiDB-lite"/>
    </source>
</evidence>
<name>A0A812S2M3_SYMPI</name>
<comment type="caution">
    <text evidence="3">The sequence shown here is derived from an EMBL/GenBank/DDBJ whole genome shotgun (WGS) entry which is preliminary data.</text>
</comment>
<feature type="chain" id="PRO_5032940565" evidence="2">
    <location>
        <begin position="23"/>
        <end position="595"/>
    </location>
</feature>
<keyword evidence="4" id="KW-1185">Reference proteome</keyword>
<organism evidence="3 4">
    <name type="scientific">Symbiodinium pilosum</name>
    <name type="common">Dinoflagellate</name>
    <dbReference type="NCBI Taxonomy" id="2952"/>
    <lineage>
        <taxon>Eukaryota</taxon>
        <taxon>Sar</taxon>
        <taxon>Alveolata</taxon>
        <taxon>Dinophyceae</taxon>
        <taxon>Suessiales</taxon>
        <taxon>Symbiodiniaceae</taxon>
        <taxon>Symbiodinium</taxon>
    </lineage>
</organism>
<keyword evidence="2" id="KW-0732">Signal</keyword>
<proteinExistence type="predicted"/>
<accession>A0A812S2M3</accession>
<dbReference type="AlphaFoldDB" id="A0A812S2M3"/>
<evidence type="ECO:0000256" key="2">
    <source>
        <dbReference type="SAM" id="SignalP"/>
    </source>
</evidence>
<gene>
    <name evidence="3" type="primary">gyrA</name>
    <name evidence="3" type="ORF">SPIL2461_LOCUS11537</name>
</gene>
<sequence>MKLSMVRLVGLCLFLAWQPAESASVLTKVLSMLKTMKEAGEKEKQDEAVQYASYKTWCEGETLTKTREVGELSDQAELLKAEIETAEASSVTFNEKLEGLAADVTKWTLERDNATALRKEQKATYQETHKDYTESIQAIMGAQKVLKEEAGSAKALALLATLPLPAAEAKKVTAFLAMYHSDEESRKPEGLDSFDLATSSIKDMLDQLRDRFADERSELEKEETKRVHAYDLLAQKTKTMLSQTKASQQEMTQSKANALQSLAATKAQLQDTEASVTEQKKYLEEVKATCQQKASDFADRSKLREGELAAIGKAIDLLSSKEVALTQTRLQLKAGTALVSLRLAPEAEARAAKYLQKQAMKFNSRILSSMASRIGQSADPMAKVRNMVEGLITKLEEESTEDMEHKDWCEKEMGQNEKARTSHETDVDETQAKVESVESEVAKLASEITELISQLAENKESLSNQTEAREAEQVENNKTITDAREAYKAVTESIAVLREYYASMKKSSFIQTGKIEAAPEVFDGAYTGQGSDSVIAMLEVVQSDYSKLESTTEAQEMTADKDFTQLKSEMAVLEVQQQKDLEHKKLQKGQKETGV</sequence>
<evidence type="ECO:0000313" key="3">
    <source>
        <dbReference type="EMBL" id="CAE7461643.1"/>
    </source>
</evidence>
<feature type="region of interest" description="Disordered" evidence="1">
    <location>
        <begin position="414"/>
        <end position="433"/>
    </location>
</feature>